<comment type="caution">
    <text evidence="4">Lacks conserved residue(s) required for the propagation of feature annotation.</text>
</comment>
<keyword evidence="7" id="KW-1185">Reference proteome</keyword>
<dbReference type="InterPro" id="IPR050276">
    <property type="entry name" value="MshD_Acetyltransferase"/>
</dbReference>
<dbReference type="HAMAP" id="MF_01698">
    <property type="entry name" value="MshD"/>
    <property type="match status" value="1"/>
</dbReference>
<dbReference type="InterPro" id="IPR000182">
    <property type="entry name" value="GNAT_dom"/>
</dbReference>
<comment type="caution">
    <text evidence="6">The sequence shown here is derived from an EMBL/GenBank/DDBJ whole genome shotgun (WGS) entry which is preliminary data.</text>
</comment>
<name>A0ABQ5MUQ8_9MICC</name>
<proteinExistence type="inferred from homology"/>
<dbReference type="EMBL" id="BRVS01000008">
    <property type="protein sequence ID" value="GLB67525.1"/>
    <property type="molecule type" value="Genomic_DNA"/>
</dbReference>
<evidence type="ECO:0000313" key="7">
    <source>
        <dbReference type="Proteomes" id="UP001209654"/>
    </source>
</evidence>
<dbReference type="PANTHER" id="PTHR43617">
    <property type="entry name" value="L-AMINO ACID N-ACETYLTRANSFERASE"/>
    <property type="match status" value="1"/>
</dbReference>
<dbReference type="InterPro" id="IPR017813">
    <property type="entry name" value="Mycothiol_AcTrfase"/>
</dbReference>
<dbReference type="Pfam" id="PF00583">
    <property type="entry name" value="Acetyltransf_1"/>
    <property type="match status" value="2"/>
</dbReference>
<reference evidence="6 7" key="1">
    <citation type="journal article" date="2023" name="Int. J. Syst. Evol. Microbiol.">
        <title>Arthrobacter mangrovi sp. nov., an actinobacterium isolated from the rhizosphere of a mangrove.</title>
        <authorList>
            <person name="Hamada M."/>
            <person name="Saitou S."/>
            <person name="Enomoto N."/>
            <person name="Nanri K."/>
            <person name="Hidaka K."/>
            <person name="Miura T."/>
            <person name="Tamura T."/>
        </authorList>
    </citation>
    <scope>NUCLEOTIDE SEQUENCE [LARGE SCALE GENOMIC DNA]</scope>
    <source>
        <strain evidence="6 7">NBRC 112813</strain>
    </source>
</reference>
<feature type="binding site" evidence="4">
    <location>
        <position position="240"/>
    </location>
    <ligand>
        <name>1D-myo-inositol 2-(L-cysteinylamino)-2-deoxy-alpha-D-glucopyranoside</name>
        <dbReference type="ChEBI" id="CHEBI:58887"/>
    </ligand>
</feature>
<feature type="binding site" evidence="4">
    <location>
        <begin position="98"/>
        <end position="100"/>
    </location>
    <ligand>
        <name>acetyl-CoA</name>
        <dbReference type="ChEBI" id="CHEBI:57288"/>
        <label>1</label>
    </ligand>
</feature>
<feature type="binding site" evidence="4">
    <location>
        <position position="253"/>
    </location>
    <ligand>
        <name>1D-myo-inositol 2-(L-cysteinylamino)-2-deoxy-alpha-D-glucopyranoside</name>
        <dbReference type="ChEBI" id="CHEBI:58887"/>
    </ligand>
</feature>
<evidence type="ECO:0000256" key="1">
    <source>
        <dbReference type="ARBA" id="ARBA00022679"/>
    </source>
</evidence>
<comment type="similarity">
    <text evidence="4">Belongs to the acetyltransferase family. MshD subfamily.</text>
</comment>
<feature type="domain" description="N-acetyltransferase" evidence="5">
    <location>
        <begin position="18"/>
        <end position="164"/>
    </location>
</feature>
<comment type="catalytic activity">
    <reaction evidence="4">
        <text>1D-myo-inositol 2-(L-cysteinylamino)-2-deoxy-alpha-D-glucopyranoside + acetyl-CoA = mycothiol + CoA + H(+)</text>
        <dbReference type="Rhea" id="RHEA:26172"/>
        <dbReference type="ChEBI" id="CHEBI:15378"/>
        <dbReference type="ChEBI" id="CHEBI:16768"/>
        <dbReference type="ChEBI" id="CHEBI:57287"/>
        <dbReference type="ChEBI" id="CHEBI:57288"/>
        <dbReference type="ChEBI" id="CHEBI:58887"/>
        <dbReference type="EC" id="2.3.1.189"/>
    </reaction>
</comment>
<dbReference type="SUPFAM" id="SSF55729">
    <property type="entry name" value="Acyl-CoA N-acyltransferases (Nat)"/>
    <property type="match status" value="1"/>
</dbReference>
<dbReference type="Gene3D" id="3.40.630.30">
    <property type="match status" value="1"/>
</dbReference>
<keyword evidence="2 4" id="KW-0677">Repeat</keyword>
<feature type="binding site" evidence="4">
    <location>
        <position position="199"/>
    </location>
    <ligand>
        <name>1D-myo-inositol 2-(L-cysteinylamino)-2-deoxy-alpha-D-glucopyranoside</name>
        <dbReference type="ChEBI" id="CHEBI:58887"/>
    </ligand>
</feature>
<dbReference type="CDD" id="cd04301">
    <property type="entry name" value="NAT_SF"/>
    <property type="match status" value="2"/>
</dbReference>
<sequence>MNALSSSDWPVQIFKGAPDAEVLGSVRALAAAAEEADGNPPLSEQTWVNLRASDPDQLLVLAAYANEEKSDPARATALAGVAVVNFPAHGEDAGVLELVVHPEYRNQGVGTGLAAELQEHAELPALRAWSHGDHEGAAKLAGRFGFTPVRELWRMRLTHAQQLPDVRLPEGVSIRAFVPGRDEQDWLAANAAAFAHHPEQGGQTLADLEARMAEPWFDPEGFLLAVDDHDGALLGFHWTKIHPGTGSHPAIGEVYVVGVTPKAQGTGLGKALTVAGIKHLHAKGQQAIMLYVDGDNAPAVALYRKLGFTRWDTDVMYAPAAASGGRNEG</sequence>
<feature type="domain" description="N-acetyltransferase" evidence="5">
    <location>
        <begin position="172"/>
        <end position="329"/>
    </location>
</feature>
<protein>
    <recommendedName>
        <fullName evidence="4">Mycothiol acetyltransferase</fullName>
        <shortName evidence="4">MSH acetyltransferase</shortName>
        <ecNumber evidence="4">2.3.1.189</ecNumber>
    </recommendedName>
    <alternativeName>
        <fullName evidence="4">Mycothiol synthase</fullName>
    </alternativeName>
</protein>
<evidence type="ECO:0000256" key="4">
    <source>
        <dbReference type="HAMAP-Rule" id="MF_01698"/>
    </source>
</evidence>
<dbReference type="RefSeq" id="WP_264795647.1">
    <property type="nucleotide sequence ID" value="NZ_BRVS01000008.1"/>
</dbReference>
<dbReference type="PROSITE" id="PS51186">
    <property type="entry name" value="GNAT"/>
    <property type="match status" value="2"/>
</dbReference>
<evidence type="ECO:0000256" key="2">
    <source>
        <dbReference type="ARBA" id="ARBA00022737"/>
    </source>
</evidence>
<organism evidence="6 7">
    <name type="scientific">Arthrobacter mangrovi</name>
    <dbReference type="NCBI Taxonomy" id="2966350"/>
    <lineage>
        <taxon>Bacteria</taxon>
        <taxon>Bacillati</taxon>
        <taxon>Actinomycetota</taxon>
        <taxon>Actinomycetes</taxon>
        <taxon>Micrococcales</taxon>
        <taxon>Micrococcaceae</taxon>
        <taxon>Arthrobacter</taxon>
    </lineage>
</organism>
<feature type="binding site" evidence="4">
    <location>
        <begin position="264"/>
        <end position="270"/>
    </location>
    <ligand>
        <name>acetyl-CoA</name>
        <dbReference type="ChEBI" id="CHEBI:57288"/>
        <label>2</label>
    </ligand>
</feature>
<dbReference type="NCBIfam" id="TIGR03448">
    <property type="entry name" value="mycothiol_MshD"/>
    <property type="match status" value="1"/>
</dbReference>
<feature type="binding site" evidence="4">
    <location>
        <begin position="257"/>
        <end position="259"/>
    </location>
    <ligand>
        <name>acetyl-CoA</name>
        <dbReference type="ChEBI" id="CHEBI:57288"/>
        <label>2</label>
    </ligand>
</feature>
<evidence type="ECO:0000256" key="3">
    <source>
        <dbReference type="ARBA" id="ARBA00023315"/>
    </source>
</evidence>
<dbReference type="PIRSF" id="PIRSF021524">
    <property type="entry name" value="MSH_acetyltransferase"/>
    <property type="match status" value="1"/>
</dbReference>
<accession>A0ABQ5MUQ8</accession>
<evidence type="ECO:0000313" key="6">
    <source>
        <dbReference type="EMBL" id="GLB67525.1"/>
    </source>
</evidence>
<dbReference type="EC" id="2.3.1.189" evidence="4"/>
<dbReference type="PANTHER" id="PTHR43617:SF31">
    <property type="entry name" value="MYCOTHIOL ACETYLTRANSFERASE"/>
    <property type="match status" value="1"/>
</dbReference>
<keyword evidence="1 4" id="KW-0808">Transferase</keyword>
<evidence type="ECO:0000259" key="5">
    <source>
        <dbReference type="PROSITE" id="PS51186"/>
    </source>
</evidence>
<keyword evidence="3 4" id="KW-0012">Acyltransferase</keyword>
<comment type="subunit">
    <text evidence="4">Monomer.</text>
</comment>
<dbReference type="Proteomes" id="UP001209654">
    <property type="component" value="Unassembled WGS sequence"/>
</dbReference>
<feature type="binding site" evidence="4">
    <location>
        <position position="44"/>
    </location>
    <ligand>
        <name>1D-myo-inositol 2-(L-cysteinylamino)-2-deoxy-alpha-D-glucopyranoside</name>
        <dbReference type="ChEBI" id="CHEBI:58887"/>
    </ligand>
</feature>
<feature type="binding site" evidence="4">
    <location>
        <position position="291"/>
    </location>
    <ligand>
        <name>1D-myo-inositol 2-(L-cysteinylamino)-2-deoxy-alpha-D-glucopyranoside</name>
        <dbReference type="ChEBI" id="CHEBI:58887"/>
    </ligand>
</feature>
<gene>
    <name evidence="4 6" type="primary">mshD</name>
    <name evidence="6" type="ORF">AHIS1636_19650</name>
</gene>
<comment type="function">
    <text evidence="4">Catalyzes the transfer of acetyl from acetyl-CoA to desacetylmycothiol (Cys-GlcN-Ins) to form mycothiol.</text>
</comment>
<dbReference type="InterPro" id="IPR016181">
    <property type="entry name" value="Acyl_CoA_acyltransferase"/>
</dbReference>